<reference evidence="6" key="1">
    <citation type="journal article" date="2019" name="Int. J. Syst. Evol. Microbiol.">
        <title>The Global Catalogue of Microorganisms (GCM) 10K type strain sequencing project: providing services to taxonomists for standard genome sequencing and annotation.</title>
        <authorList>
            <consortium name="The Broad Institute Genomics Platform"/>
            <consortium name="The Broad Institute Genome Sequencing Center for Infectious Disease"/>
            <person name="Wu L."/>
            <person name="Ma J."/>
        </authorList>
    </citation>
    <scope>NUCLEOTIDE SEQUENCE [LARGE SCALE GENOMIC DNA]</scope>
    <source>
        <strain evidence="6">CGMCC 1.12471</strain>
    </source>
</reference>
<dbReference type="PANTHER" id="PTHR30061:SF50">
    <property type="entry name" value="MALTOSE_MALTODEXTRIN-BINDING PERIPLASMIC PROTEIN"/>
    <property type="match status" value="1"/>
</dbReference>
<protein>
    <submittedName>
        <fullName evidence="5">ABC transporter substrate-binding protein</fullName>
    </submittedName>
</protein>
<dbReference type="RefSeq" id="WP_377931279.1">
    <property type="nucleotide sequence ID" value="NZ_JBHUEA010000001.1"/>
</dbReference>
<dbReference type="InterPro" id="IPR006311">
    <property type="entry name" value="TAT_signal"/>
</dbReference>
<sequence length="436" mass="46233">MTALTRRTLLATAGAASVSTLLASCAGFTGQPQGGSSGGSSGGSGTLTFTTWASDSEKAAYEKLIKQFEAANDGVTVRANFVPYQQMFTNIDAQLSAGNAPDVFRAGYGQIGGYAKQGALLDLSDSLGSEKSRFIPAFWEAISYDGKPYGVAQQTDTSAIAYNKQLMKDAGITSLPDSLDSAWSWAEFDDVMSRLRAKLPSSKYPFAYNWQLGGSPRWLTWLFEAGGRLLNEDLSASAIRSDAGTKALDYTKAFFTKDYVPANSSVKSNAYADTTWLAGTTAMVSAGNFLLPEFTDAKFDWGVTYLPKDQRAADDLGGNALVATADSKNTELATKFLKFMVSDDAMRTFCGGALELPTLQSLVGQDLGWDAPDGVMPVFVDQATTITPADVAQLTVPASAAITTVLTNQLEAAFRQGQSTAQTLQNIADGVDKAVA</sequence>
<keyword evidence="3 4" id="KW-0732">Signal</keyword>
<dbReference type="CDD" id="cd13585">
    <property type="entry name" value="PBP2_TMBP_like"/>
    <property type="match status" value="1"/>
</dbReference>
<feature type="chain" id="PRO_5045182761" evidence="4">
    <location>
        <begin position="24"/>
        <end position="436"/>
    </location>
</feature>
<comment type="similarity">
    <text evidence="1">Belongs to the bacterial solute-binding protein 1 family.</text>
</comment>
<evidence type="ECO:0000256" key="2">
    <source>
        <dbReference type="ARBA" id="ARBA00022448"/>
    </source>
</evidence>
<evidence type="ECO:0000256" key="1">
    <source>
        <dbReference type="ARBA" id="ARBA00008520"/>
    </source>
</evidence>
<evidence type="ECO:0000256" key="3">
    <source>
        <dbReference type="ARBA" id="ARBA00022729"/>
    </source>
</evidence>
<dbReference type="EMBL" id="JBHUEA010000001">
    <property type="protein sequence ID" value="MFD1720072.1"/>
    <property type="molecule type" value="Genomic_DNA"/>
</dbReference>
<dbReference type="Gene3D" id="3.40.190.10">
    <property type="entry name" value="Periplasmic binding protein-like II"/>
    <property type="match status" value="1"/>
</dbReference>
<name>A0ABW4LCK1_9MICO</name>
<organism evidence="5 6">
    <name type="scientific">Amnibacterium endophyticum</name>
    <dbReference type="NCBI Taxonomy" id="2109337"/>
    <lineage>
        <taxon>Bacteria</taxon>
        <taxon>Bacillati</taxon>
        <taxon>Actinomycetota</taxon>
        <taxon>Actinomycetes</taxon>
        <taxon>Micrococcales</taxon>
        <taxon>Microbacteriaceae</taxon>
        <taxon>Amnibacterium</taxon>
    </lineage>
</organism>
<evidence type="ECO:0000313" key="5">
    <source>
        <dbReference type="EMBL" id="MFD1720072.1"/>
    </source>
</evidence>
<dbReference type="PROSITE" id="PS51318">
    <property type="entry name" value="TAT"/>
    <property type="match status" value="1"/>
</dbReference>
<dbReference type="Pfam" id="PF01547">
    <property type="entry name" value="SBP_bac_1"/>
    <property type="match status" value="1"/>
</dbReference>
<dbReference type="InterPro" id="IPR006059">
    <property type="entry name" value="SBP"/>
</dbReference>
<accession>A0ABW4LCK1</accession>
<dbReference type="PROSITE" id="PS51257">
    <property type="entry name" value="PROKAR_LIPOPROTEIN"/>
    <property type="match status" value="1"/>
</dbReference>
<keyword evidence="6" id="KW-1185">Reference proteome</keyword>
<dbReference type="PANTHER" id="PTHR30061">
    <property type="entry name" value="MALTOSE-BINDING PERIPLASMIC PROTEIN"/>
    <property type="match status" value="1"/>
</dbReference>
<dbReference type="SUPFAM" id="SSF53850">
    <property type="entry name" value="Periplasmic binding protein-like II"/>
    <property type="match status" value="1"/>
</dbReference>
<dbReference type="Proteomes" id="UP001597347">
    <property type="component" value="Unassembled WGS sequence"/>
</dbReference>
<feature type="signal peptide" evidence="4">
    <location>
        <begin position="1"/>
        <end position="23"/>
    </location>
</feature>
<keyword evidence="2" id="KW-0813">Transport</keyword>
<evidence type="ECO:0000313" key="6">
    <source>
        <dbReference type="Proteomes" id="UP001597347"/>
    </source>
</evidence>
<evidence type="ECO:0000256" key="4">
    <source>
        <dbReference type="SAM" id="SignalP"/>
    </source>
</evidence>
<comment type="caution">
    <text evidence="5">The sequence shown here is derived from an EMBL/GenBank/DDBJ whole genome shotgun (WGS) entry which is preliminary data.</text>
</comment>
<proteinExistence type="inferred from homology"/>
<gene>
    <name evidence="5" type="ORF">ACFSBI_00790</name>
</gene>